<dbReference type="AlphaFoldDB" id="A0AA38F949"/>
<name>A0AA38F949_TAXCH</name>
<protein>
    <submittedName>
        <fullName evidence="1">Uncharacterized protein</fullName>
    </submittedName>
</protein>
<dbReference type="EMBL" id="JAHRHJ020000632">
    <property type="protein sequence ID" value="KAH9293873.1"/>
    <property type="molecule type" value="Genomic_DNA"/>
</dbReference>
<sequence length="268" mass="30592">MDKVATIWVLLEDKKDKDTEIKCLTQECDNAVVEAQNVKMMVEQIADEILLQRPEFQEKVPQDFKSELHYLCTIVHLLLDEGPMHLPKKKDAGEEATRARATIDRKVSIYEVLLQTLKDELKRADQALNLCAVPDAIIRTRTLVEDNEVLKVMKDETLGCTERLALVKQKCEALAAAQDPHKERINEIGKLIVQKMDLMEGMLSGMANVVWVLQNEKEKITQDELDDIATDILEKMRNVLSDWKTLEAELKNEYPELILPVEEEGAAE</sequence>
<proteinExistence type="predicted"/>
<comment type="caution">
    <text evidence="1">The sequence shown here is derived from an EMBL/GenBank/DDBJ whole genome shotgun (WGS) entry which is preliminary data.</text>
</comment>
<organism evidence="1 2">
    <name type="scientific">Taxus chinensis</name>
    <name type="common">Chinese yew</name>
    <name type="synonym">Taxus wallichiana var. chinensis</name>
    <dbReference type="NCBI Taxonomy" id="29808"/>
    <lineage>
        <taxon>Eukaryota</taxon>
        <taxon>Viridiplantae</taxon>
        <taxon>Streptophyta</taxon>
        <taxon>Embryophyta</taxon>
        <taxon>Tracheophyta</taxon>
        <taxon>Spermatophyta</taxon>
        <taxon>Pinopsida</taxon>
        <taxon>Pinidae</taxon>
        <taxon>Conifers II</taxon>
        <taxon>Cupressales</taxon>
        <taxon>Taxaceae</taxon>
        <taxon>Taxus</taxon>
    </lineage>
</organism>
<dbReference type="Proteomes" id="UP000824469">
    <property type="component" value="Unassembled WGS sequence"/>
</dbReference>
<accession>A0AA38F949</accession>
<reference evidence="1 2" key="1">
    <citation type="journal article" date="2021" name="Nat. Plants">
        <title>The Taxus genome provides insights into paclitaxel biosynthesis.</title>
        <authorList>
            <person name="Xiong X."/>
            <person name="Gou J."/>
            <person name="Liao Q."/>
            <person name="Li Y."/>
            <person name="Zhou Q."/>
            <person name="Bi G."/>
            <person name="Li C."/>
            <person name="Du R."/>
            <person name="Wang X."/>
            <person name="Sun T."/>
            <person name="Guo L."/>
            <person name="Liang H."/>
            <person name="Lu P."/>
            <person name="Wu Y."/>
            <person name="Zhang Z."/>
            <person name="Ro D.K."/>
            <person name="Shang Y."/>
            <person name="Huang S."/>
            <person name="Yan J."/>
        </authorList>
    </citation>
    <scope>NUCLEOTIDE SEQUENCE [LARGE SCALE GENOMIC DNA]</scope>
    <source>
        <strain evidence="1">Ta-2019</strain>
    </source>
</reference>
<gene>
    <name evidence="1" type="ORF">KI387_040921</name>
</gene>
<keyword evidence="2" id="KW-1185">Reference proteome</keyword>
<evidence type="ECO:0000313" key="1">
    <source>
        <dbReference type="EMBL" id="KAH9293873.1"/>
    </source>
</evidence>
<evidence type="ECO:0000313" key="2">
    <source>
        <dbReference type="Proteomes" id="UP000824469"/>
    </source>
</evidence>